<sequence>MIFRPIELDTWSRKPYFEHYLHRVRCTYSMTAPLDITRLRAHLKSKGIKPYPAFIHMIATAVNRHEEFRVCFDSEGRLGRWDSLSPSFTIFHEDDRTFSSLWVPYSEDFGTFCRRYSEDMEAYGDRKELAAKRGEPPNAFPVSSIPWVGFTGFNLNIYDEGKFLLPIFTMGKFTEEGGRVLLPLSVQLHHAVCDGYHAGVLFRELQELADSCADWC</sequence>
<dbReference type="NCBIfam" id="NF000491">
    <property type="entry name" value="chloram_CatA"/>
    <property type="match status" value="1"/>
</dbReference>
<keyword evidence="13" id="KW-1185">Reference proteome</keyword>
<evidence type="ECO:0000256" key="9">
    <source>
        <dbReference type="PIRSR" id="PIRSR000440-1"/>
    </source>
</evidence>
<comment type="subunit">
    <text evidence="3">Homotrimer.</text>
</comment>
<evidence type="ECO:0000256" key="5">
    <source>
        <dbReference type="ARBA" id="ARBA00020291"/>
    </source>
</evidence>
<reference evidence="12 13" key="1">
    <citation type="submission" date="2020-08" db="EMBL/GenBank/DDBJ databases">
        <title>Cohnella phylogeny.</title>
        <authorList>
            <person name="Dunlap C."/>
        </authorList>
    </citation>
    <scope>NUCLEOTIDE SEQUENCE [LARGE SCALE GENOMIC DNA]</scope>
    <source>
        <strain evidence="12 13">CBP 2801</strain>
    </source>
</reference>
<dbReference type="RefSeq" id="WP_185130168.1">
    <property type="nucleotide sequence ID" value="NZ_JACJVO010000020.1"/>
</dbReference>
<dbReference type="EC" id="2.3.1.28" evidence="4 10"/>
<dbReference type="PIRSF" id="PIRSF000440">
    <property type="entry name" value="CAT"/>
    <property type="match status" value="1"/>
</dbReference>
<dbReference type="InterPro" id="IPR018372">
    <property type="entry name" value="Chloramphenicol_AcTrfase_AS"/>
</dbReference>
<comment type="function">
    <text evidence="1 10">This enzyme is an effector of chloramphenicol resistance in bacteria.</text>
</comment>
<dbReference type="SMART" id="SM01059">
    <property type="entry name" value="CAT"/>
    <property type="match status" value="1"/>
</dbReference>
<dbReference type="InterPro" id="IPR023213">
    <property type="entry name" value="CAT-like_dom_sf"/>
</dbReference>
<proteinExistence type="inferred from homology"/>
<comment type="similarity">
    <text evidence="2 11">Belongs to the chloramphenicol acetyltransferase family.</text>
</comment>
<dbReference type="Pfam" id="PF00302">
    <property type="entry name" value="CAT"/>
    <property type="match status" value="1"/>
</dbReference>
<evidence type="ECO:0000256" key="1">
    <source>
        <dbReference type="ARBA" id="ARBA00002150"/>
    </source>
</evidence>
<keyword evidence="8 10" id="KW-0012">Acyltransferase</keyword>
<evidence type="ECO:0000256" key="10">
    <source>
        <dbReference type="RuleBase" id="RU000503"/>
    </source>
</evidence>
<dbReference type="GO" id="GO:0008811">
    <property type="term" value="F:chloramphenicol O-acetyltransferase activity"/>
    <property type="evidence" value="ECO:0007669"/>
    <property type="project" value="UniProtKB-EC"/>
</dbReference>
<comment type="caution">
    <text evidence="12">The sequence shown here is derived from an EMBL/GenBank/DDBJ whole genome shotgun (WGS) entry which is preliminary data.</text>
</comment>
<dbReference type="AlphaFoldDB" id="A0A7X0SM23"/>
<evidence type="ECO:0000256" key="7">
    <source>
        <dbReference type="ARBA" id="ARBA00023251"/>
    </source>
</evidence>
<evidence type="ECO:0000256" key="6">
    <source>
        <dbReference type="ARBA" id="ARBA00022679"/>
    </source>
</evidence>
<organism evidence="12 13">
    <name type="scientific">Cohnella zeiphila</name>
    <dbReference type="NCBI Taxonomy" id="2761120"/>
    <lineage>
        <taxon>Bacteria</taxon>
        <taxon>Bacillati</taxon>
        <taxon>Bacillota</taxon>
        <taxon>Bacilli</taxon>
        <taxon>Bacillales</taxon>
        <taxon>Paenibacillaceae</taxon>
        <taxon>Cohnella</taxon>
    </lineage>
</organism>
<comment type="catalytic activity">
    <reaction evidence="10">
        <text>chloramphenicol + acetyl-CoA = chloramphenicol 3-acetate + CoA</text>
        <dbReference type="Rhea" id="RHEA:18421"/>
        <dbReference type="ChEBI" id="CHEBI:16730"/>
        <dbReference type="ChEBI" id="CHEBI:17698"/>
        <dbReference type="ChEBI" id="CHEBI:57287"/>
        <dbReference type="ChEBI" id="CHEBI:57288"/>
        <dbReference type="EC" id="2.3.1.28"/>
    </reaction>
</comment>
<feature type="active site" description="Proton acceptor" evidence="9">
    <location>
        <position position="190"/>
    </location>
</feature>
<gene>
    <name evidence="12" type="primary">catA</name>
    <name evidence="12" type="ORF">H7C18_16425</name>
</gene>
<dbReference type="PROSITE" id="PS00100">
    <property type="entry name" value="CAT"/>
    <property type="match status" value="1"/>
</dbReference>
<accession>A0A7X0SM23</accession>
<dbReference type="Gene3D" id="3.30.559.10">
    <property type="entry name" value="Chloramphenicol acetyltransferase-like domain"/>
    <property type="match status" value="1"/>
</dbReference>
<dbReference type="PANTHER" id="PTHR38474">
    <property type="entry name" value="SLR0299 PROTEIN"/>
    <property type="match status" value="1"/>
</dbReference>
<evidence type="ECO:0000256" key="2">
    <source>
        <dbReference type="ARBA" id="ARBA00010571"/>
    </source>
</evidence>
<name>A0A7X0SM23_9BACL</name>
<keyword evidence="6 10" id="KW-0808">Transferase</keyword>
<evidence type="ECO:0000256" key="4">
    <source>
        <dbReference type="ARBA" id="ARBA00013235"/>
    </source>
</evidence>
<evidence type="ECO:0000313" key="13">
    <source>
        <dbReference type="Proteomes" id="UP000564644"/>
    </source>
</evidence>
<protein>
    <recommendedName>
        <fullName evidence="5 10">Chloramphenicol acetyltransferase</fullName>
        <ecNumber evidence="4 10">2.3.1.28</ecNumber>
    </recommendedName>
</protein>
<dbReference type="PANTHER" id="PTHR38474:SF2">
    <property type="entry name" value="CHLORAMPHENICOL ACETYLTRANSFERASE"/>
    <property type="match status" value="1"/>
</dbReference>
<keyword evidence="7 10" id="KW-0046">Antibiotic resistance</keyword>
<dbReference type="InterPro" id="IPR001707">
    <property type="entry name" value="Cmp_AcTrfase"/>
</dbReference>
<dbReference type="GO" id="GO:0046677">
    <property type="term" value="P:response to antibiotic"/>
    <property type="evidence" value="ECO:0007669"/>
    <property type="project" value="UniProtKB-KW"/>
</dbReference>
<dbReference type="SUPFAM" id="SSF52777">
    <property type="entry name" value="CoA-dependent acyltransferases"/>
    <property type="match status" value="1"/>
</dbReference>
<dbReference type="Proteomes" id="UP000564644">
    <property type="component" value="Unassembled WGS sequence"/>
</dbReference>
<dbReference type="EMBL" id="JACJVO010000020">
    <property type="protein sequence ID" value="MBB6732508.1"/>
    <property type="molecule type" value="Genomic_DNA"/>
</dbReference>
<evidence type="ECO:0000256" key="3">
    <source>
        <dbReference type="ARBA" id="ARBA00011233"/>
    </source>
</evidence>
<evidence type="ECO:0000256" key="11">
    <source>
        <dbReference type="RuleBase" id="RU004156"/>
    </source>
</evidence>
<evidence type="ECO:0000313" key="12">
    <source>
        <dbReference type="EMBL" id="MBB6732508.1"/>
    </source>
</evidence>
<evidence type="ECO:0000256" key="8">
    <source>
        <dbReference type="ARBA" id="ARBA00023315"/>
    </source>
</evidence>